<keyword evidence="2 3" id="KW-0694">RNA-binding</keyword>
<feature type="non-terminal residue" evidence="5">
    <location>
        <position position="172"/>
    </location>
</feature>
<dbReference type="CDD" id="cd00590">
    <property type="entry name" value="RRM_SF"/>
    <property type="match status" value="2"/>
</dbReference>
<evidence type="ECO:0000313" key="5">
    <source>
        <dbReference type="EMBL" id="KAJ3047156.1"/>
    </source>
</evidence>
<dbReference type="InterPro" id="IPR035979">
    <property type="entry name" value="RBD_domain_sf"/>
</dbReference>
<evidence type="ECO:0000313" key="6">
    <source>
        <dbReference type="Proteomes" id="UP001212841"/>
    </source>
</evidence>
<protein>
    <recommendedName>
        <fullName evidence="4">RRM domain-containing protein</fullName>
    </recommendedName>
</protein>
<accession>A0AAD5S5S7</accession>
<evidence type="ECO:0000256" key="3">
    <source>
        <dbReference type="PROSITE-ProRule" id="PRU00176"/>
    </source>
</evidence>
<dbReference type="EMBL" id="JADGJD010001018">
    <property type="protein sequence ID" value="KAJ3047156.1"/>
    <property type="molecule type" value="Genomic_DNA"/>
</dbReference>
<dbReference type="SUPFAM" id="SSF54928">
    <property type="entry name" value="RNA-binding domain, RBD"/>
    <property type="match status" value="1"/>
</dbReference>
<dbReference type="InterPro" id="IPR012677">
    <property type="entry name" value="Nucleotide-bd_a/b_plait_sf"/>
</dbReference>
<feature type="domain" description="RRM" evidence="4">
    <location>
        <begin position="104"/>
        <end position="172"/>
    </location>
</feature>
<organism evidence="5 6">
    <name type="scientific">Rhizophlyctis rosea</name>
    <dbReference type="NCBI Taxonomy" id="64517"/>
    <lineage>
        <taxon>Eukaryota</taxon>
        <taxon>Fungi</taxon>
        <taxon>Fungi incertae sedis</taxon>
        <taxon>Chytridiomycota</taxon>
        <taxon>Chytridiomycota incertae sedis</taxon>
        <taxon>Chytridiomycetes</taxon>
        <taxon>Rhizophlyctidales</taxon>
        <taxon>Rhizophlyctidaceae</taxon>
        <taxon>Rhizophlyctis</taxon>
    </lineage>
</organism>
<dbReference type="SMART" id="SM00360">
    <property type="entry name" value="RRM"/>
    <property type="match status" value="2"/>
</dbReference>
<comment type="caution">
    <text evidence="5">The sequence shown here is derived from an EMBL/GenBank/DDBJ whole genome shotgun (WGS) entry which is preliminary data.</text>
</comment>
<sequence length="172" mass="19124">MLTAAPPSDGLENYPTLFVSGLPPTITELDMVKVLNDMKLETKVIIERDPVTSTPLGRIKLVFRYQPDAERFFATINGSMFLGAKVHLTFKDPNMNFSNTSGAKSIVVKHIPLGVTSLDFYETVRTFGRIISCKVMIDRLGTESYALLQFENQDHADKCVAEMNGSLFRGNS</sequence>
<evidence type="ECO:0000256" key="2">
    <source>
        <dbReference type="ARBA" id="ARBA00022884"/>
    </source>
</evidence>
<dbReference type="Gene3D" id="3.30.70.330">
    <property type="match status" value="2"/>
</dbReference>
<keyword evidence="1" id="KW-0677">Repeat</keyword>
<keyword evidence="6" id="KW-1185">Reference proteome</keyword>
<dbReference type="PANTHER" id="PTHR24012">
    <property type="entry name" value="RNA BINDING PROTEIN"/>
    <property type="match status" value="1"/>
</dbReference>
<dbReference type="Proteomes" id="UP001212841">
    <property type="component" value="Unassembled WGS sequence"/>
</dbReference>
<dbReference type="GO" id="GO:0003723">
    <property type="term" value="F:RNA binding"/>
    <property type="evidence" value="ECO:0007669"/>
    <property type="project" value="UniProtKB-UniRule"/>
</dbReference>
<dbReference type="Pfam" id="PF00076">
    <property type="entry name" value="RRM_1"/>
    <property type="match status" value="1"/>
</dbReference>
<dbReference type="AlphaFoldDB" id="A0AAD5S5S7"/>
<dbReference type="PROSITE" id="PS50102">
    <property type="entry name" value="RRM"/>
    <property type="match status" value="1"/>
</dbReference>
<gene>
    <name evidence="5" type="ORF">HK097_000182</name>
</gene>
<reference evidence="5" key="1">
    <citation type="submission" date="2020-05" db="EMBL/GenBank/DDBJ databases">
        <title>Phylogenomic resolution of chytrid fungi.</title>
        <authorList>
            <person name="Stajich J.E."/>
            <person name="Amses K."/>
            <person name="Simmons R."/>
            <person name="Seto K."/>
            <person name="Myers J."/>
            <person name="Bonds A."/>
            <person name="Quandt C.A."/>
            <person name="Barry K."/>
            <person name="Liu P."/>
            <person name="Grigoriev I."/>
            <person name="Longcore J.E."/>
            <person name="James T.Y."/>
        </authorList>
    </citation>
    <scope>NUCLEOTIDE SEQUENCE</scope>
    <source>
        <strain evidence="5">JEL0318</strain>
    </source>
</reference>
<evidence type="ECO:0000259" key="4">
    <source>
        <dbReference type="PROSITE" id="PS50102"/>
    </source>
</evidence>
<name>A0AAD5S5S7_9FUNG</name>
<dbReference type="InterPro" id="IPR000504">
    <property type="entry name" value="RRM_dom"/>
</dbReference>
<evidence type="ECO:0000256" key="1">
    <source>
        <dbReference type="ARBA" id="ARBA00022737"/>
    </source>
</evidence>
<proteinExistence type="predicted"/>